<keyword evidence="3" id="KW-1185">Reference proteome</keyword>
<evidence type="ECO:0000313" key="3">
    <source>
        <dbReference type="Proteomes" id="UP001589608"/>
    </source>
</evidence>
<dbReference type="CDD" id="cd00761">
    <property type="entry name" value="Glyco_tranf_GTA_type"/>
    <property type="match status" value="1"/>
</dbReference>
<dbReference type="InterPro" id="IPR050834">
    <property type="entry name" value="Glycosyltransf_2"/>
</dbReference>
<sequence>MTQPMTVADYNLPAAMKPDISEKSWLLVRVHTEPIGALIAEPGTDVEAAVHAKFGPTIAAKLDGGFLRGRDAVLGSAPPITVVICTRDQPEALATALDSVLAQRYPNFAVLVVDNAPATDATEKVARGRGVRYTREPRPGLSNARNRALRETGDEILAWLDDDEVADEHWLAEIARGFAEHPEADVVTGVVVPAELATDAQVWFEEFGGHSKGRGFTAAVFSPATRKVQSPLYPLPPFGAGANMAWKAAAARAIGGFDPALGAGTPAMGGEDTVAFTKVLLRGGTIAYRPAALTRHVHRRDLAGLERQLYGYGVGLTAAYTSLVLQRPSLIPRLLALAPTALRDLRNPQGDRLASIGPDFPMHILAGNRRGMLRGPAAYLRGRRQQRAVRS</sequence>
<dbReference type="InterPro" id="IPR029044">
    <property type="entry name" value="Nucleotide-diphossugar_trans"/>
</dbReference>
<evidence type="ECO:0000259" key="1">
    <source>
        <dbReference type="Pfam" id="PF00535"/>
    </source>
</evidence>
<dbReference type="Gene3D" id="3.90.550.10">
    <property type="entry name" value="Spore Coat Polysaccharide Biosynthesis Protein SpsA, Chain A"/>
    <property type="match status" value="1"/>
</dbReference>
<dbReference type="Proteomes" id="UP001589608">
    <property type="component" value="Unassembled WGS sequence"/>
</dbReference>
<dbReference type="InterPro" id="IPR001173">
    <property type="entry name" value="Glyco_trans_2-like"/>
</dbReference>
<dbReference type="Pfam" id="PF00535">
    <property type="entry name" value="Glycos_transf_2"/>
    <property type="match status" value="1"/>
</dbReference>
<accession>A0ABV5MN64</accession>
<feature type="domain" description="Glycosyltransferase 2-like" evidence="1">
    <location>
        <begin position="81"/>
        <end position="196"/>
    </location>
</feature>
<organism evidence="2 3">
    <name type="scientific">Dactylosporangium vinaceum</name>
    <dbReference type="NCBI Taxonomy" id="53362"/>
    <lineage>
        <taxon>Bacteria</taxon>
        <taxon>Bacillati</taxon>
        <taxon>Actinomycetota</taxon>
        <taxon>Actinomycetes</taxon>
        <taxon>Micromonosporales</taxon>
        <taxon>Micromonosporaceae</taxon>
        <taxon>Dactylosporangium</taxon>
    </lineage>
</organism>
<dbReference type="SUPFAM" id="SSF53448">
    <property type="entry name" value="Nucleotide-diphospho-sugar transferases"/>
    <property type="match status" value="1"/>
</dbReference>
<comment type="caution">
    <text evidence="2">The sequence shown here is derived from an EMBL/GenBank/DDBJ whole genome shotgun (WGS) entry which is preliminary data.</text>
</comment>
<protein>
    <submittedName>
        <fullName evidence="2">Glycosyltransferase family 2 protein</fullName>
    </submittedName>
</protein>
<dbReference type="RefSeq" id="WP_223101378.1">
    <property type="nucleotide sequence ID" value="NZ_CP061913.1"/>
</dbReference>
<evidence type="ECO:0000313" key="2">
    <source>
        <dbReference type="EMBL" id="MFB9450308.1"/>
    </source>
</evidence>
<name>A0ABV5MN64_9ACTN</name>
<gene>
    <name evidence="2" type="ORF">ACFFTR_45125</name>
</gene>
<dbReference type="EMBL" id="JBHMCA010000077">
    <property type="protein sequence ID" value="MFB9450308.1"/>
    <property type="molecule type" value="Genomic_DNA"/>
</dbReference>
<dbReference type="PANTHER" id="PTHR43685:SF2">
    <property type="entry name" value="GLYCOSYLTRANSFERASE 2-LIKE DOMAIN-CONTAINING PROTEIN"/>
    <property type="match status" value="1"/>
</dbReference>
<dbReference type="PANTHER" id="PTHR43685">
    <property type="entry name" value="GLYCOSYLTRANSFERASE"/>
    <property type="match status" value="1"/>
</dbReference>
<reference evidence="2 3" key="1">
    <citation type="submission" date="2024-09" db="EMBL/GenBank/DDBJ databases">
        <authorList>
            <person name="Sun Q."/>
            <person name="Mori K."/>
        </authorList>
    </citation>
    <scope>NUCLEOTIDE SEQUENCE [LARGE SCALE GENOMIC DNA]</scope>
    <source>
        <strain evidence="2 3">JCM 3307</strain>
    </source>
</reference>
<proteinExistence type="predicted"/>